<feature type="signal peptide" evidence="1">
    <location>
        <begin position="1"/>
        <end position="21"/>
    </location>
</feature>
<accession>A0A364NEF4</accession>
<sequence length="695" mass="77560">MSNHMWRAASAGVMLWEPAPAATTAPVVEEVPKMRQSHTITGADVQVSMTSSHDEGEQEPGLPSLEDIFEPRIRNGIEQSPSTIGCSSPVSTFPDHGELRLDIPSSAISRSSFSPVILGYESNCTDLLLTPCPPNSEPEPTSRLRELNQISHHFQPSNTTSKPKPVRRLLEFNMKQSNTVDVIPRSEEPSNLQSLDALQKLERAPIHSWEEDERELLTILYRWYDNTDPSTIPKVFNAITGLDLRLSVVRYQFESHMLLYGGRAFPEFARAMAVPLHDPEGKYDQIRLIIEDTATEFGIDLLRRKTEVRFNSGAARHAKSPRTRRAYKSLVRRAVLKEKEKARAAREMPIPVQRPIPQELPRTLPPVGRVALSVESRQEDGEKWSDVEDCRNLVTNSLVPRPTEPLSTCRVAFRVWDANSRTLFDEGTGFVSQAFSIWRNEYPPPFSLKGQGRQALMLLTNLHLSMKGGASAFVSLSTSLLQALVKASTMDNPRIAVVALDHPLLTEPNKTLLAADVLRMLKDDGQAWWAKYKGYAERMVWASVPAAAILSHFPLLDLQLLSDDDQICTEILNLDEIRAGRRTRYVSARMREKGNTINAVTARAMASISKAFGMHREGVGLSHVTGLVACLVDSFQLLRSPVVDGRASSSIAHAFAMTLRSRSYTTQDVMKAFLEGVQQGSDTVAFYSRKRPRSS</sequence>
<feature type="domain" description="DUF7587" evidence="2">
    <location>
        <begin position="409"/>
        <end position="558"/>
    </location>
</feature>
<protein>
    <recommendedName>
        <fullName evidence="2">DUF7587 domain-containing protein</fullName>
    </recommendedName>
</protein>
<keyword evidence="4" id="KW-1185">Reference proteome</keyword>
<name>A0A364NEF4_STELY</name>
<proteinExistence type="predicted"/>
<dbReference type="Pfam" id="PF24494">
    <property type="entry name" value="DUF7587"/>
    <property type="match status" value="1"/>
</dbReference>
<gene>
    <name evidence="3" type="ORF">DDE83_000877</name>
</gene>
<feature type="chain" id="PRO_5016841816" description="DUF7587 domain-containing protein" evidence="1">
    <location>
        <begin position="22"/>
        <end position="695"/>
    </location>
</feature>
<comment type="caution">
    <text evidence="3">The sequence shown here is derived from an EMBL/GenBank/DDBJ whole genome shotgun (WGS) entry which is preliminary data.</text>
</comment>
<evidence type="ECO:0000259" key="2">
    <source>
        <dbReference type="Pfam" id="PF24494"/>
    </source>
</evidence>
<reference evidence="4" key="1">
    <citation type="submission" date="2018-05" db="EMBL/GenBank/DDBJ databases">
        <title>Draft genome sequence of Stemphylium lycopersici strain CIDEFI 213.</title>
        <authorList>
            <person name="Medina R."/>
            <person name="Franco M.E.E."/>
            <person name="Lucentini C.G."/>
            <person name="Saparrat M.C.N."/>
            <person name="Balatti P.A."/>
        </authorList>
    </citation>
    <scope>NUCLEOTIDE SEQUENCE [LARGE SCALE GENOMIC DNA]</scope>
    <source>
        <strain evidence="4">CIDEFI 213</strain>
    </source>
</reference>
<dbReference type="AlphaFoldDB" id="A0A364NEF4"/>
<dbReference type="InterPro" id="IPR056009">
    <property type="entry name" value="DUF7587"/>
</dbReference>
<evidence type="ECO:0000256" key="1">
    <source>
        <dbReference type="SAM" id="SignalP"/>
    </source>
</evidence>
<dbReference type="Proteomes" id="UP000249619">
    <property type="component" value="Unassembled WGS sequence"/>
</dbReference>
<keyword evidence="1" id="KW-0732">Signal</keyword>
<organism evidence="3 4">
    <name type="scientific">Stemphylium lycopersici</name>
    <name type="common">Tomato gray leaf spot disease fungus</name>
    <name type="synonym">Thyrospora lycopersici</name>
    <dbReference type="NCBI Taxonomy" id="183478"/>
    <lineage>
        <taxon>Eukaryota</taxon>
        <taxon>Fungi</taxon>
        <taxon>Dikarya</taxon>
        <taxon>Ascomycota</taxon>
        <taxon>Pezizomycotina</taxon>
        <taxon>Dothideomycetes</taxon>
        <taxon>Pleosporomycetidae</taxon>
        <taxon>Pleosporales</taxon>
        <taxon>Pleosporineae</taxon>
        <taxon>Pleosporaceae</taxon>
        <taxon>Stemphylium</taxon>
    </lineage>
</organism>
<dbReference type="EMBL" id="QGDH01000009">
    <property type="protein sequence ID" value="RAR15646.1"/>
    <property type="molecule type" value="Genomic_DNA"/>
</dbReference>
<evidence type="ECO:0000313" key="3">
    <source>
        <dbReference type="EMBL" id="RAR15646.1"/>
    </source>
</evidence>
<evidence type="ECO:0000313" key="4">
    <source>
        <dbReference type="Proteomes" id="UP000249619"/>
    </source>
</evidence>